<dbReference type="Pfam" id="PF13228">
    <property type="entry name" value="DUF4037"/>
    <property type="match status" value="1"/>
</dbReference>
<feature type="domain" description="DUF4037" evidence="1">
    <location>
        <begin position="124"/>
        <end position="222"/>
    </location>
</feature>
<protein>
    <submittedName>
        <fullName evidence="2">DUF4037 domain-containing protein</fullName>
    </submittedName>
</protein>
<dbReference type="EMBL" id="JBHSXS010000010">
    <property type="protein sequence ID" value="MFC6881929.1"/>
    <property type="molecule type" value="Genomic_DNA"/>
</dbReference>
<dbReference type="InterPro" id="IPR025117">
    <property type="entry name" value="DUF4037"/>
</dbReference>
<sequence>MTSFEPGLALARSFYAEAVAPLVRAPHAACLLGEGSEVLGYDDERSTDHEWGPRVQLLVPPERTGEVRRAVEAGLPREYGGRPTAWYSLATGTVSHHVEITTFDAWIAEQLGFDPRAGLDHADWLALPQQRLLHVTRGEVFRDDPGDLTRVRAMLEWYPDDVWRWLLAAQWHLIGNTEPLLGRTLETGDRRGARLLAAKLCRLAMETAFLQERRYRPYDKWFGTAFAELEAAATLGPLLDAEDFTSALLELAHRQNALGLAAPVVPAAGDFRVGINDAVRPYRVVNAGEIAASAVAAISDPALRSLVAVGGIDQLTHADDAMVTFTPWPRELAAVYRSLLASA</sequence>
<organism evidence="2 3">
    <name type="scientific">Actinomadura yumaensis</name>
    <dbReference type="NCBI Taxonomy" id="111807"/>
    <lineage>
        <taxon>Bacteria</taxon>
        <taxon>Bacillati</taxon>
        <taxon>Actinomycetota</taxon>
        <taxon>Actinomycetes</taxon>
        <taxon>Streptosporangiales</taxon>
        <taxon>Thermomonosporaceae</taxon>
        <taxon>Actinomadura</taxon>
    </lineage>
</organism>
<gene>
    <name evidence="2" type="ORF">ACFQKB_19405</name>
</gene>
<dbReference type="Proteomes" id="UP001596380">
    <property type="component" value="Unassembled WGS sequence"/>
</dbReference>
<accession>A0ABW2CJH3</accession>
<evidence type="ECO:0000259" key="1">
    <source>
        <dbReference type="Pfam" id="PF13228"/>
    </source>
</evidence>
<proteinExistence type="predicted"/>
<dbReference type="RefSeq" id="WP_160823496.1">
    <property type="nucleotide sequence ID" value="NZ_JBHSXE010000001.1"/>
</dbReference>
<evidence type="ECO:0000313" key="2">
    <source>
        <dbReference type="EMBL" id="MFC6881929.1"/>
    </source>
</evidence>
<name>A0ABW2CJH3_9ACTN</name>
<evidence type="ECO:0000313" key="3">
    <source>
        <dbReference type="Proteomes" id="UP001596380"/>
    </source>
</evidence>
<keyword evidence="3" id="KW-1185">Reference proteome</keyword>
<comment type="caution">
    <text evidence="2">The sequence shown here is derived from an EMBL/GenBank/DDBJ whole genome shotgun (WGS) entry which is preliminary data.</text>
</comment>
<reference evidence="3" key="1">
    <citation type="journal article" date="2019" name="Int. J. Syst. Evol. Microbiol.">
        <title>The Global Catalogue of Microorganisms (GCM) 10K type strain sequencing project: providing services to taxonomists for standard genome sequencing and annotation.</title>
        <authorList>
            <consortium name="The Broad Institute Genomics Platform"/>
            <consortium name="The Broad Institute Genome Sequencing Center for Infectious Disease"/>
            <person name="Wu L."/>
            <person name="Ma J."/>
        </authorList>
    </citation>
    <scope>NUCLEOTIDE SEQUENCE [LARGE SCALE GENOMIC DNA]</scope>
    <source>
        <strain evidence="3">JCM 3369</strain>
    </source>
</reference>